<keyword evidence="1" id="KW-0472">Membrane</keyword>
<sequence length="72" mass="8205">MRGPRVLCQRQLGSSVVSVWLGSWLTAPPVPGLHLRATRRSFLLLLYICMFTYIPVQLCDHRELTAVPKELL</sequence>
<feature type="transmembrane region" description="Helical" evidence="1">
    <location>
        <begin position="42"/>
        <end position="59"/>
    </location>
</feature>
<dbReference type="Proteomes" id="UP000018721">
    <property type="component" value="Unassembled WGS sequence"/>
</dbReference>
<evidence type="ECO:0000256" key="1">
    <source>
        <dbReference type="SAM" id="Phobius"/>
    </source>
</evidence>
<dbReference type="AlphaFoldDB" id="V9EK41"/>
<protein>
    <submittedName>
        <fullName evidence="2">Uncharacterized protein</fullName>
    </submittedName>
</protein>
<comment type="caution">
    <text evidence="2">The sequence shown here is derived from an EMBL/GenBank/DDBJ whole genome shotgun (WGS) entry which is preliminary data.</text>
</comment>
<dbReference type="HOGENOM" id="CLU_2727743_0_0_1"/>
<name>V9EK41_PHYNI</name>
<evidence type="ECO:0000313" key="2">
    <source>
        <dbReference type="EMBL" id="ETI39610.1"/>
    </source>
</evidence>
<keyword evidence="1" id="KW-1133">Transmembrane helix</keyword>
<keyword evidence="1" id="KW-0812">Transmembrane</keyword>
<keyword evidence="3" id="KW-1185">Reference proteome</keyword>
<evidence type="ECO:0000313" key="3">
    <source>
        <dbReference type="Proteomes" id="UP000018721"/>
    </source>
</evidence>
<reference evidence="2 3" key="1">
    <citation type="submission" date="2013-11" db="EMBL/GenBank/DDBJ databases">
        <title>The Genome Sequence of Phytophthora parasitica P1569.</title>
        <authorList>
            <consortium name="The Broad Institute Genomics Platform"/>
            <person name="Russ C."/>
            <person name="Tyler B."/>
            <person name="Panabieres F."/>
            <person name="Shan W."/>
            <person name="Tripathy S."/>
            <person name="Grunwald N."/>
            <person name="Machado M."/>
            <person name="Johnson C.S."/>
            <person name="Arredondo F."/>
            <person name="Hong C."/>
            <person name="Coffey M."/>
            <person name="Young S.K."/>
            <person name="Zeng Q."/>
            <person name="Gargeya S."/>
            <person name="Fitzgerald M."/>
            <person name="Abouelleil A."/>
            <person name="Alvarado L."/>
            <person name="Chapman S.B."/>
            <person name="Gainer-Dewar J."/>
            <person name="Goldberg J."/>
            <person name="Griggs A."/>
            <person name="Gujja S."/>
            <person name="Hansen M."/>
            <person name="Howarth C."/>
            <person name="Imamovic A."/>
            <person name="Ireland A."/>
            <person name="Larimer J."/>
            <person name="McCowan C."/>
            <person name="Murphy C."/>
            <person name="Pearson M."/>
            <person name="Poon T.W."/>
            <person name="Priest M."/>
            <person name="Roberts A."/>
            <person name="Saif S."/>
            <person name="Shea T."/>
            <person name="Sykes S."/>
            <person name="Wortman J."/>
            <person name="Nusbaum C."/>
            <person name="Birren B."/>
        </authorList>
    </citation>
    <scope>NUCLEOTIDE SEQUENCE [LARGE SCALE GENOMIC DNA]</scope>
    <source>
        <strain evidence="2 3">P1569</strain>
    </source>
</reference>
<accession>V9EK41</accession>
<proteinExistence type="predicted"/>
<organism evidence="2 3">
    <name type="scientific">Phytophthora nicotianae P1569</name>
    <dbReference type="NCBI Taxonomy" id="1317065"/>
    <lineage>
        <taxon>Eukaryota</taxon>
        <taxon>Sar</taxon>
        <taxon>Stramenopiles</taxon>
        <taxon>Oomycota</taxon>
        <taxon>Peronosporomycetes</taxon>
        <taxon>Peronosporales</taxon>
        <taxon>Peronosporaceae</taxon>
        <taxon>Phytophthora</taxon>
    </lineage>
</organism>
<gene>
    <name evidence="2" type="ORF">F443_14808</name>
</gene>
<dbReference type="EMBL" id="ANIZ01002567">
    <property type="protein sequence ID" value="ETI39610.1"/>
    <property type="molecule type" value="Genomic_DNA"/>
</dbReference>